<proteinExistence type="predicted"/>
<dbReference type="EMBL" id="QTTT01000001">
    <property type="protein sequence ID" value="REE97887.1"/>
    <property type="molecule type" value="Genomic_DNA"/>
</dbReference>
<dbReference type="Gene3D" id="3.40.50.1820">
    <property type="entry name" value="alpha/beta hydrolase"/>
    <property type="match status" value="1"/>
</dbReference>
<organism evidence="1 2">
    <name type="scientific">Thermomonospora umbrina</name>
    <dbReference type="NCBI Taxonomy" id="111806"/>
    <lineage>
        <taxon>Bacteria</taxon>
        <taxon>Bacillati</taxon>
        <taxon>Actinomycetota</taxon>
        <taxon>Actinomycetes</taxon>
        <taxon>Streptosporangiales</taxon>
        <taxon>Thermomonosporaceae</taxon>
        <taxon>Thermomonospora</taxon>
    </lineage>
</organism>
<dbReference type="InterPro" id="IPR050583">
    <property type="entry name" value="Mycobacterial_A85_antigen"/>
</dbReference>
<keyword evidence="2" id="KW-1185">Reference proteome</keyword>
<dbReference type="InterPro" id="IPR029058">
    <property type="entry name" value="AB_hydrolase_fold"/>
</dbReference>
<comment type="caution">
    <text evidence="1">The sequence shown here is derived from an EMBL/GenBank/DDBJ whole genome shotgun (WGS) entry which is preliminary data.</text>
</comment>
<dbReference type="InterPro" id="IPR000801">
    <property type="entry name" value="Esterase-like"/>
</dbReference>
<evidence type="ECO:0000313" key="1">
    <source>
        <dbReference type="EMBL" id="REE97887.1"/>
    </source>
</evidence>
<sequence>MVLHDEEGQAWLVRFVVLSRPGLAPVFLVHRVEVGPIAHLRQRGRWGSTSGASLCARFWPFCRAWAEGSPSFLIMKTLTRVRRGRLLGGAVATLCAMALAVAVPSPASAAPPVPTPAQLPALNSHGITATWNDNTGTAGVGTAEMHTSEVYVGGSQVTLRVNIWFPPNYSPSGAAVPVAYVLHGGNGKYSDILASNYGDLLSYIGNTNFNGIIVMPEGGRSGWYQNWAANTRGGFRPQWENFHIGQLVPWVDANFNTLKDRTKRYVAGISMGGYGALKYATRHNHIFGSVASISGGGTIYGEEAMNTIDHALVTFGSAVELEGYPWTPNWNNHQLPATFKEERLPLVFGPMSGWDEYSPIKKLDKFPAYDNRIWLYSGTAETNNNNWTVALHNALYKPDTRHQFCQGGGGHDWPEFKKALEHFLNSANRTSFIGCPGGWNWIDPQ</sequence>
<name>A0A3D9SQH9_9ACTN</name>
<dbReference type="GO" id="GO:0016747">
    <property type="term" value="F:acyltransferase activity, transferring groups other than amino-acyl groups"/>
    <property type="evidence" value="ECO:0007669"/>
    <property type="project" value="TreeGrafter"/>
</dbReference>
<protein>
    <submittedName>
        <fullName evidence="1">S-formylglutathione hydrolase FrmB</fullName>
    </submittedName>
</protein>
<dbReference type="PANTHER" id="PTHR48098:SF1">
    <property type="entry name" value="DIACYLGLYCEROL ACYLTRANSFERASE_MYCOLYLTRANSFERASE AG85A"/>
    <property type="match status" value="1"/>
</dbReference>
<dbReference type="Proteomes" id="UP000256661">
    <property type="component" value="Unassembled WGS sequence"/>
</dbReference>
<evidence type="ECO:0000313" key="2">
    <source>
        <dbReference type="Proteomes" id="UP000256661"/>
    </source>
</evidence>
<dbReference type="SUPFAM" id="SSF53474">
    <property type="entry name" value="alpha/beta-Hydrolases"/>
    <property type="match status" value="1"/>
</dbReference>
<dbReference type="PANTHER" id="PTHR48098">
    <property type="entry name" value="ENTEROCHELIN ESTERASE-RELATED"/>
    <property type="match status" value="1"/>
</dbReference>
<gene>
    <name evidence="1" type="ORF">DFJ69_3363</name>
</gene>
<keyword evidence="1" id="KW-0378">Hydrolase</keyword>
<accession>A0A3D9SQH9</accession>
<dbReference type="GO" id="GO:0016787">
    <property type="term" value="F:hydrolase activity"/>
    <property type="evidence" value="ECO:0007669"/>
    <property type="project" value="UniProtKB-KW"/>
</dbReference>
<dbReference type="AlphaFoldDB" id="A0A3D9SQH9"/>
<dbReference type="Pfam" id="PF00756">
    <property type="entry name" value="Esterase"/>
    <property type="match status" value="1"/>
</dbReference>
<reference evidence="1 2" key="1">
    <citation type="submission" date="2018-08" db="EMBL/GenBank/DDBJ databases">
        <title>Sequencing the genomes of 1000 actinobacteria strains.</title>
        <authorList>
            <person name="Klenk H.-P."/>
        </authorList>
    </citation>
    <scope>NUCLEOTIDE SEQUENCE [LARGE SCALE GENOMIC DNA]</scope>
    <source>
        <strain evidence="1 2">DSM 43927</strain>
    </source>
</reference>